<evidence type="ECO:0000313" key="1">
    <source>
        <dbReference type="EMBL" id="QIE54204.1"/>
    </source>
</evidence>
<gene>
    <name evidence="1" type="ORF">G5B40_01340</name>
</gene>
<dbReference type="Proteomes" id="UP000503336">
    <property type="component" value="Chromosome"/>
</dbReference>
<protein>
    <submittedName>
        <fullName evidence="1">Uncharacterized protein</fullName>
    </submittedName>
</protein>
<dbReference type="SUPFAM" id="SSF46894">
    <property type="entry name" value="C-terminal effector domain of the bipartite response regulators"/>
    <property type="match status" value="1"/>
</dbReference>
<dbReference type="KEGG" id="hdh:G5B40_01340"/>
<reference evidence="1 2" key="1">
    <citation type="submission" date="2020-02" db="EMBL/GenBank/DDBJ databases">
        <title>complete genome sequence of Rhodobacteraceae bacterium.</title>
        <authorList>
            <person name="Park J."/>
            <person name="Kim Y.-S."/>
            <person name="Kim K.-H."/>
        </authorList>
    </citation>
    <scope>NUCLEOTIDE SEQUENCE [LARGE SCALE GENOMIC DNA]</scope>
    <source>
        <strain evidence="1 2">RR4-56</strain>
    </source>
</reference>
<dbReference type="InterPro" id="IPR016032">
    <property type="entry name" value="Sig_transdc_resp-reg_C-effctor"/>
</dbReference>
<dbReference type="Gene3D" id="3.40.50.2300">
    <property type="match status" value="1"/>
</dbReference>
<organism evidence="1 2">
    <name type="scientific">Pikeienuella piscinae</name>
    <dbReference type="NCBI Taxonomy" id="2748098"/>
    <lineage>
        <taxon>Bacteria</taxon>
        <taxon>Pseudomonadati</taxon>
        <taxon>Pseudomonadota</taxon>
        <taxon>Alphaproteobacteria</taxon>
        <taxon>Rhodobacterales</taxon>
        <taxon>Paracoccaceae</taxon>
        <taxon>Pikeienuella</taxon>
    </lineage>
</organism>
<name>A0A7L5BWE8_9RHOB</name>
<accession>A0A7L5BWE8</accession>
<evidence type="ECO:0000313" key="2">
    <source>
        <dbReference type="Proteomes" id="UP000503336"/>
    </source>
</evidence>
<dbReference type="RefSeq" id="WP_165094088.1">
    <property type="nucleotide sequence ID" value="NZ_CP049056.1"/>
</dbReference>
<dbReference type="EMBL" id="CP049056">
    <property type="protein sequence ID" value="QIE54204.1"/>
    <property type="molecule type" value="Genomic_DNA"/>
</dbReference>
<sequence>MAVDSLRAGAIGFPEKPHDGSKLLTRIGAAMRAVSVAGPEQLFFRRRFDGLTPCEMGVIVEAVAGHSCKAAAHRLGRGAKTVQNHWAL</sequence>
<dbReference type="AlphaFoldDB" id="A0A7L5BWE8"/>
<proteinExistence type="predicted"/>
<dbReference type="GO" id="GO:0003677">
    <property type="term" value="F:DNA binding"/>
    <property type="evidence" value="ECO:0007669"/>
    <property type="project" value="InterPro"/>
</dbReference>
<dbReference type="GO" id="GO:0006355">
    <property type="term" value="P:regulation of DNA-templated transcription"/>
    <property type="evidence" value="ECO:0007669"/>
    <property type="project" value="InterPro"/>
</dbReference>
<keyword evidence="2" id="KW-1185">Reference proteome</keyword>